<reference evidence="7 8" key="1">
    <citation type="submission" date="2014-07" db="EMBL/GenBank/DDBJ databases">
        <authorList>
            <person name="McCorrison J."/>
            <person name="Sanka R."/>
            <person name="Torralba M."/>
            <person name="Gillis M."/>
            <person name="Haft D.H."/>
            <person name="Methe B."/>
            <person name="Sutton G."/>
            <person name="Nelson K.E."/>
        </authorList>
    </citation>
    <scope>NUCLEOTIDE SEQUENCE [LARGE SCALE GENOMIC DNA]</scope>
    <source>
        <strain evidence="7 8">DNF00011</strain>
    </source>
</reference>
<feature type="transmembrane region" description="Helical" evidence="6">
    <location>
        <begin position="85"/>
        <end position="106"/>
    </location>
</feature>
<organism evidence="7 8">
    <name type="scientific">Pseudoglutamicibacter albus DNF00011</name>
    <dbReference type="NCBI Taxonomy" id="1401063"/>
    <lineage>
        <taxon>Bacteria</taxon>
        <taxon>Bacillati</taxon>
        <taxon>Actinomycetota</taxon>
        <taxon>Actinomycetes</taxon>
        <taxon>Micrococcales</taxon>
        <taxon>Micrococcaceae</taxon>
        <taxon>Pseudoglutamicibacter</taxon>
    </lineage>
</organism>
<dbReference type="AlphaFoldDB" id="A0A095YBK4"/>
<comment type="similarity">
    <text evidence="2">Belongs to the TMEM86 family.</text>
</comment>
<feature type="transmembrane region" description="Helical" evidence="6">
    <location>
        <begin position="179"/>
        <end position="199"/>
    </location>
</feature>
<dbReference type="PANTHER" id="PTHR31885">
    <property type="entry name" value="GH04784P"/>
    <property type="match status" value="1"/>
</dbReference>
<dbReference type="EMBL" id="JRNH01000032">
    <property type="protein sequence ID" value="KGF19461.1"/>
    <property type="molecule type" value="Genomic_DNA"/>
</dbReference>
<feature type="transmembrane region" description="Helical" evidence="6">
    <location>
        <begin position="126"/>
        <end position="146"/>
    </location>
</feature>
<name>A0A095YBK4_9MICC</name>
<feature type="transmembrane region" description="Helical" evidence="6">
    <location>
        <begin position="153"/>
        <end position="173"/>
    </location>
</feature>
<evidence type="ECO:0000256" key="4">
    <source>
        <dbReference type="ARBA" id="ARBA00022989"/>
    </source>
</evidence>
<dbReference type="Proteomes" id="UP000053528">
    <property type="component" value="Unassembled WGS sequence"/>
</dbReference>
<sequence length="236" mass="25257">MSLIAIVCFVLAGVVAVVDWILTPRTDDTWRWVTKASVPALLTASVVLTGLARPHPAWAATFVAGALCFALLGDLLLLDRGRFMYGALAFAGAQTVLAVTLAWRAWAGPVQQNSVPGIPEGGWTGLGVATVVVVAGFLAVGIRLIRAAHRDRLGLVVTFYIVLISVMVMAASLHVRQPGGWWVIGAALLFYVSDALLGWKQFVSRDQTNSVAVMVTYHLAIFGFAWWALLQSGVTV</sequence>
<evidence type="ECO:0000256" key="5">
    <source>
        <dbReference type="ARBA" id="ARBA00023136"/>
    </source>
</evidence>
<comment type="caution">
    <text evidence="7">The sequence shown here is derived from an EMBL/GenBank/DDBJ whole genome shotgun (WGS) entry which is preliminary data.</text>
</comment>
<keyword evidence="4 6" id="KW-1133">Transmembrane helix</keyword>
<evidence type="ECO:0008006" key="9">
    <source>
        <dbReference type="Google" id="ProtNLM"/>
    </source>
</evidence>
<dbReference type="PANTHER" id="PTHR31885:SF6">
    <property type="entry name" value="GH04784P"/>
    <property type="match status" value="1"/>
</dbReference>
<keyword evidence="5 6" id="KW-0472">Membrane</keyword>
<dbReference type="InterPro" id="IPR012506">
    <property type="entry name" value="TMEM86B-like"/>
</dbReference>
<dbReference type="RefSeq" id="WP_035757888.1">
    <property type="nucleotide sequence ID" value="NZ_JRNH01000032.1"/>
</dbReference>
<protein>
    <recommendedName>
        <fullName evidence="9">Lysoplasmalogenase</fullName>
    </recommendedName>
</protein>
<feature type="transmembrane region" description="Helical" evidence="6">
    <location>
        <begin position="211"/>
        <end position="230"/>
    </location>
</feature>
<evidence type="ECO:0000256" key="3">
    <source>
        <dbReference type="ARBA" id="ARBA00022692"/>
    </source>
</evidence>
<gene>
    <name evidence="7" type="ORF">HMPREF2128_10325</name>
</gene>
<proteinExistence type="inferred from homology"/>
<evidence type="ECO:0000256" key="2">
    <source>
        <dbReference type="ARBA" id="ARBA00007375"/>
    </source>
</evidence>
<dbReference type="GO" id="GO:0016787">
    <property type="term" value="F:hydrolase activity"/>
    <property type="evidence" value="ECO:0007669"/>
    <property type="project" value="TreeGrafter"/>
</dbReference>
<accession>A0A095YBK4</accession>
<evidence type="ECO:0000313" key="7">
    <source>
        <dbReference type="EMBL" id="KGF19461.1"/>
    </source>
</evidence>
<dbReference type="GO" id="GO:0016020">
    <property type="term" value="C:membrane"/>
    <property type="evidence" value="ECO:0007669"/>
    <property type="project" value="UniProtKB-SubCell"/>
</dbReference>
<evidence type="ECO:0000256" key="6">
    <source>
        <dbReference type="SAM" id="Phobius"/>
    </source>
</evidence>
<keyword evidence="3 6" id="KW-0812">Transmembrane</keyword>
<feature type="transmembrane region" description="Helical" evidence="6">
    <location>
        <begin position="57"/>
        <end position="78"/>
    </location>
</feature>
<evidence type="ECO:0000256" key="1">
    <source>
        <dbReference type="ARBA" id="ARBA00004141"/>
    </source>
</evidence>
<comment type="subcellular location">
    <subcellularLocation>
        <location evidence="1">Membrane</location>
        <topology evidence="1">Multi-pass membrane protein</topology>
    </subcellularLocation>
</comment>
<evidence type="ECO:0000313" key="8">
    <source>
        <dbReference type="Proteomes" id="UP000053528"/>
    </source>
</evidence>
<dbReference type="Pfam" id="PF07947">
    <property type="entry name" value="YhhN"/>
    <property type="match status" value="1"/>
</dbReference>